<dbReference type="EMBL" id="FWFZ01000016">
    <property type="protein sequence ID" value="SLN62609.1"/>
    <property type="molecule type" value="Genomic_DNA"/>
</dbReference>
<dbReference type="Gene3D" id="3.30.70.100">
    <property type="match status" value="1"/>
</dbReference>
<dbReference type="PANTHER" id="PTHR34389:SF2">
    <property type="entry name" value="L-RHAMNOSE MUTAROTASE"/>
    <property type="match status" value="1"/>
</dbReference>
<keyword evidence="1" id="KW-0413">Isomerase</keyword>
<dbReference type="SUPFAM" id="SSF54909">
    <property type="entry name" value="Dimeric alpha+beta barrel"/>
    <property type="match status" value="1"/>
</dbReference>
<sequence length="110" mass="13060">MMIRMAQVIGLKPEEMEEYKRLHADVWSGVLAKIHDCGIRNYSIFLREPEMLMFAYMEYHGDDWEADQAKMAADPETQRWWAINEPKQAPLDTRAEGEWWAPMEEVFHVD</sequence>
<accession>A0A1Y5TI84</accession>
<dbReference type="RefSeq" id="WP_234992241.1">
    <property type="nucleotide sequence ID" value="NZ_FWFZ01000016.1"/>
</dbReference>
<dbReference type="Proteomes" id="UP000193900">
    <property type="component" value="Unassembled WGS sequence"/>
</dbReference>
<dbReference type="InterPro" id="IPR011008">
    <property type="entry name" value="Dimeric_a/b-barrel"/>
</dbReference>
<dbReference type="GO" id="GO:0016857">
    <property type="term" value="F:racemase and epimerase activity, acting on carbohydrates and derivatives"/>
    <property type="evidence" value="ECO:0007669"/>
    <property type="project" value="InterPro"/>
</dbReference>
<evidence type="ECO:0000313" key="1">
    <source>
        <dbReference type="EMBL" id="SLN62609.1"/>
    </source>
</evidence>
<keyword evidence="2" id="KW-1185">Reference proteome</keyword>
<evidence type="ECO:0000313" key="2">
    <source>
        <dbReference type="Proteomes" id="UP000193900"/>
    </source>
</evidence>
<dbReference type="InterPro" id="IPR008000">
    <property type="entry name" value="Rham/fucose_mutarotase"/>
</dbReference>
<protein>
    <submittedName>
        <fullName evidence="1">L-rhamnose mutarotase</fullName>
        <ecNumber evidence="1">5.1.3.-</ecNumber>
    </submittedName>
</protein>
<proteinExistence type="predicted"/>
<name>A0A1Y5TI84_9RHOB</name>
<organism evidence="1 2">
    <name type="scientific">Roseisalinus antarcticus</name>
    <dbReference type="NCBI Taxonomy" id="254357"/>
    <lineage>
        <taxon>Bacteria</taxon>
        <taxon>Pseudomonadati</taxon>
        <taxon>Pseudomonadota</taxon>
        <taxon>Alphaproteobacteria</taxon>
        <taxon>Rhodobacterales</taxon>
        <taxon>Roseobacteraceae</taxon>
        <taxon>Roseisalinus</taxon>
    </lineage>
</organism>
<dbReference type="EC" id="5.1.3.-" evidence="1"/>
<reference evidence="1 2" key="1">
    <citation type="submission" date="2017-03" db="EMBL/GenBank/DDBJ databases">
        <authorList>
            <person name="Afonso C.L."/>
            <person name="Miller P.J."/>
            <person name="Scott M.A."/>
            <person name="Spackman E."/>
            <person name="Goraichik I."/>
            <person name="Dimitrov K.M."/>
            <person name="Suarez D.L."/>
            <person name="Swayne D.E."/>
        </authorList>
    </citation>
    <scope>NUCLEOTIDE SEQUENCE [LARGE SCALE GENOMIC DNA]</scope>
    <source>
        <strain evidence="1 2">CECT 7023</strain>
    </source>
</reference>
<dbReference type="Pfam" id="PF05336">
    <property type="entry name" value="rhaM"/>
    <property type="match status" value="1"/>
</dbReference>
<dbReference type="PANTHER" id="PTHR34389">
    <property type="entry name" value="L-RHAMNOSE MUTAROTASE"/>
    <property type="match status" value="1"/>
</dbReference>
<dbReference type="AlphaFoldDB" id="A0A1Y5TI84"/>
<gene>
    <name evidence="1" type="primary">rhaM_2</name>
    <name evidence="1" type="ORF">ROA7023_02918</name>
</gene>